<keyword evidence="1" id="KW-0472">Membrane</keyword>
<evidence type="ECO:0000313" key="2">
    <source>
        <dbReference type="EMBL" id="MPN03049.1"/>
    </source>
</evidence>
<name>A0A645EPG9_9ZZZZ</name>
<protein>
    <submittedName>
        <fullName evidence="2">Uncharacterized protein</fullName>
    </submittedName>
</protein>
<dbReference type="AlphaFoldDB" id="A0A645EPG9"/>
<organism evidence="2">
    <name type="scientific">bioreactor metagenome</name>
    <dbReference type="NCBI Taxonomy" id="1076179"/>
    <lineage>
        <taxon>unclassified sequences</taxon>
        <taxon>metagenomes</taxon>
        <taxon>ecological metagenomes</taxon>
    </lineage>
</organism>
<gene>
    <name evidence="2" type="ORF">SDC9_150272</name>
</gene>
<keyword evidence="1" id="KW-1133">Transmembrane helix</keyword>
<keyword evidence="1" id="KW-0812">Transmembrane</keyword>
<sequence>MKEKLIFTLQFIELLLTGILIYRVWSLEQSFTKDPLIIAGLITLILLAALNKYLKHSLKKTKESETLQ</sequence>
<accession>A0A645EPG9</accession>
<feature type="transmembrane region" description="Helical" evidence="1">
    <location>
        <begin position="7"/>
        <end position="25"/>
    </location>
</feature>
<proteinExistence type="predicted"/>
<evidence type="ECO:0000256" key="1">
    <source>
        <dbReference type="SAM" id="Phobius"/>
    </source>
</evidence>
<comment type="caution">
    <text evidence="2">The sequence shown here is derived from an EMBL/GenBank/DDBJ whole genome shotgun (WGS) entry which is preliminary data.</text>
</comment>
<reference evidence="2" key="1">
    <citation type="submission" date="2019-08" db="EMBL/GenBank/DDBJ databases">
        <authorList>
            <person name="Kucharzyk K."/>
            <person name="Murdoch R.W."/>
            <person name="Higgins S."/>
            <person name="Loffler F."/>
        </authorList>
    </citation>
    <scope>NUCLEOTIDE SEQUENCE</scope>
</reference>
<dbReference type="EMBL" id="VSSQ01048995">
    <property type="protein sequence ID" value="MPN03049.1"/>
    <property type="molecule type" value="Genomic_DNA"/>
</dbReference>
<feature type="transmembrane region" description="Helical" evidence="1">
    <location>
        <begin position="37"/>
        <end position="54"/>
    </location>
</feature>